<dbReference type="Pfam" id="PF02811">
    <property type="entry name" value="PHP"/>
    <property type="match status" value="1"/>
</dbReference>
<evidence type="ECO:0000313" key="2">
    <source>
        <dbReference type="EMBL" id="TXR52120.1"/>
    </source>
</evidence>
<feature type="domain" description="Polymerase/histidinol phosphatase N-terminal" evidence="1">
    <location>
        <begin position="9"/>
        <end position="75"/>
    </location>
</feature>
<dbReference type="SUPFAM" id="SSF89550">
    <property type="entry name" value="PHP domain-like"/>
    <property type="match status" value="1"/>
</dbReference>
<dbReference type="InterPro" id="IPR004013">
    <property type="entry name" value="PHP_dom"/>
</dbReference>
<evidence type="ECO:0000259" key="1">
    <source>
        <dbReference type="SMART" id="SM00481"/>
    </source>
</evidence>
<dbReference type="CDD" id="cd07438">
    <property type="entry name" value="PHP_HisPPase_AMP"/>
    <property type="match status" value="1"/>
</dbReference>
<proteinExistence type="predicted"/>
<dbReference type="EMBL" id="VKAD01000002">
    <property type="protein sequence ID" value="TXR52120.1"/>
    <property type="molecule type" value="Genomic_DNA"/>
</dbReference>
<evidence type="ECO:0000313" key="3">
    <source>
        <dbReference type="Proteomes" id="UP000321764"/>
    </source>
</evidence>
<dbReference type="RefSeq" id="WP_147714716.1">
    <property type="nucleotide sequence ID" value="NZ_VKAD01000002.1"/>
</dbReference>
<gene>
    <name evidence="2" type="ORF">FME95_11945</name>
</gene>
<protein>
    <submittedName>
        <fullName evidence="2">PHP domain-containing protein</fullName>
    </submittedName>
</protein>
<dbReference type="GO" id="GO:0035312">
    <property type="term" value="F:5'-3' DNA exonuclease activity"/>
    <property type="evidence" value="ECO:0007669"/>
    <property type="project" value="TreeGrafter"/>
</dbReference>
<sequence>MIPNCAHEWELHCHSRFSDGSLSLPELFQLAQQNGVQHLALTDHDTCAGYRHAVDNQLVPEDLTLYPAAELSCIWAKRTLHIVGLGIDAYSEQWLAIEKDYDRRREKRFQRIVYLLQKNGLSVDEAAIRKLAEPGPPARPHIAQYLVDSGQAKNIAAVFKRWLGQGQLGDVKSHWPDLIDAVAAIQQCGGIAVIAHPHRYKLTWTKARELIADFSAAGGRGIEVACIGIHPDMSKFLVAQAQEHDLLVSGGSDFHHLHTQWLKLGTYPMWPNHVTSVKEWLLQRDVALAR</sequence>
<name>A0A5C8Z5C5_9GAMM</name>
<dbReference type="PANTHER" id="PTHR42924:SF3">
    <property type="entry name" value="POLYMERASE_HISTIDINOL PHOSPHATASE N-TERMINAL DOMAIN-CONTAINING PROTEIN"/>
    <property type="match status" value="1"/>
</dbReference>
<dbReference type="PANTHER" id="PTHR42924">
    <property type="entry name" value="EXONUCLEASE"/>
    <property type="match status" value="1"/>
</dbReference>
<reference evidence="2 3" key="1">
    <citation type="submission" date="2019-07" db="EMBL/GenBank/DDBJ databases">
        <title>Reinekea sp. strain SSH23 genome sequencing and assembly.</title>
        <authorList>
            <person name="Kim I."/>
        </authorList>
    </citation>
    <scope>NUCLEOTIDE SEQUENCE [LARGE SCALE GENOMIC DNA]</scope>
    <source>
        <strain evidence="2 3">SSH23</strain>
    </source>
</reference>
<organism evidence="2 3">
    <name type="scientific">Reinekea thalattae</name>
    <dbReference type="NCBI Taxonomy" id="2593301"/>
    <lineage>
        <taxon>Bacteria</taxon>
        <taxon>Pseudomonadati</taxon>
        <taxon>Pseudomonadota</taxon>
        <taxon>Gammaproteobacteria</taxon>
        <taxon>Oceanospirillales</taxon>
        <taxon>Saccharospirillaceae</taxon>
        <taxon>Reinekea</taxon>
    </lineage>
</organism>
<dbReference type="OrthoDB" id="9804333at2"/>
<dbReference type="Proteomes" id="UP000321764">
    <property type="component" value="Unassembled WGS sequence"/>
</dbReference>
<dbReference type="SMART" id="SM00481">
    <property type="entry name" value="POLIIIAc"/>
    <property type="match status" value="1"/>
</dbReference>
<keyword evidence="3" id="KW-1185">Reference proteome</keyword>
<dbReference type="GO" id="GO:0004534">
    <property type="term" value="F:5'-3' RNA exonuclease activity"/>
    <property type="evidence" value="ECO:0007669"/>
    <property type="project" value="TreeGrafter"/>
</dbReference>
<dbReference type="InterPro" id="IPR052018">
    <property type="entry name" value="PHP_domain"/>
</dbReference>
<accession>A0A5C8Z5C5</accession>
<dbReference type="InterPro" id="IPR003141">
    <property type="entry name" value="Pol/His_phosphatase_N"/>
</dbReference>
<dbReference type="AlphaFoldDB" id="A0A5C8Z5C5"/>
<dbReference type="Gene3D" id="1.10.150.650">
    <property type="match status" value="1"/>
</dbReference>
<dbReference type="InterPro" id="IPR016195">
    <property type="entry name" value="Pol/histidinol_Pase-like"/>
</dbReference>
<dbReference type="Gene3D" id="3.20.20.140">
    <property type="entry name" value="Metal-dependent hydrolases"/>
    <property type="match status" value="1"/>
</dbReference>
<comment type="caution">
    <text evidence="2">The sequence shown here is derived from an EMBL/GenBank/DDBJ whole genome shotgun (WGS) entry which is preliminary data.</text>
</comment>